<dbReference type="InterPro" id="IPR003959">
    <property type="entry name" value="ATPase_AAA_core"/>
</dbReference>
<dbReference type="RefSeq" id="XP_003875548.1">
    <property type="nucleotide sequence ID" value="XM_003875499.1"/>
</dbReference>
<dbReference type="GO" id="GO:0016887">
    <property type="term" value="F:ATP hydrolysis activity"/>
    <property type="evidence" value="ECO:0007669"/>
    <property type="project" value="InterPro"/>
</dbReference>
<dbReference type="InterPro" id="IPR027417">
    <property type="entry name" value="P-loop_NTPase"/>
</dbReference>
<dbReference type="Pfam" id="PF00004">
    <property type="entry name" value="AAA"/>
    <property type="match status" value="1"/>
</dbReference>
<organism evidence="5 6">
    <name type="scientific">Leishmania mexicana (strain MHOM/GT/2001/U1103)</name>
    <dbReference type="NCBI Taxonomy" id="929439"/>
    <lineage>
        <taxon>Eukaryota</taxon>
        <taxon>Discoba</taxon>
        <taxon>Euglenozoa</taxon>
        <taxon>Kinetoplastea</taxon>
        <taxon>Metakinetoplastina</taxon>
        <taxon>Trypanosomatida</taxon>
        <taxon>Trypanosomatidae</taxon>
        <taxon>Leishmaniinae</taxon>
        <taxon>Leishmania</taxon>
    </lineage>
</organism>
<gene>
    <name evidence="5" type="ORF">LMXM_22_0940</name>
</gene>
<dbReference type="KEGG" id="lmi:LMXM_22_0940"/>
<keyword evidence="2" id="KW-0175">Coiled coil</keyword>
<evidence type="ECO:0000313" key="5">
    <source>
        <dbReference type="EMBL" id="CBZ27059.1"/>
    </source>
</evidence>
<dbReference type="PhylomeDB" id="E9AVS6"/>
<reference evidence="5 6" key="1">
    <citation type="journal article" date="2011" name="Genome Res.">
        <title>Chromosome and gene copy number variation allow major structural change between species and strains of Leishmania.</title>
        <authorList>
            <person name="Rogers M.B."/>
            <person name="Hilley J.D."/>
            <person name="Dickens N.J."/>
            <person name="Wilkes J."/>
            <person name="Bates P.A."/>
            <person name="Depledge D.P."/>
            <person name="Harris D."/>
            <person name="Her Y."/>
            <person name="Herzyk P."/>
            <person name="Imamura H."/>
            <person name="Otto T.D."/>
            <person name="Sanders M."/>
            <person name="Seeger K."/>
            <person name="Dujardin J.C."/>
            <person name="Berriman M."/>
            <person name="Smith D.F."/>
            <person name="Hertz-Fowler C."/>
            <person name="Mottram J.C."/>
        </authorList>
    </citation>
    <scope>NUCLEOTIDE SEQUENCE [LARGE SCALE GENOMIC DNA]</scope>
    <source>
        <strain evidence="5 6">MHOM/GT/2001/U1103</strain>
    </source>
</reference>
<protein>
    <recommendedName>
        <fullName evidence="4">AAA+ ATPase domain-containing protein</fullName>
    </recommendedName>
</protein>
<dbReference type="InterPro" id="IPR050747">
    <property type="entry name" value="Mitochondrial_chaperone_BCS1"/>
</dbReference>
<evidence type="ECO:0000256" key="3">
    <source>
        <dbReference type="SAM" id="MobiDB-lite"/>
    </source>
</evidence>
<dbReference type="OrthoDB" id="10251412at2759"/>
<dbReference type="OMA" id="LNELMFN"/>
<accession>E9AVS6</accession>
<dbReference type="InterPro" id="IPR003593">
    <property type="entry name" value="AAA+_ATPase"/>
</dbReference>
<dbReference type="VEuPathDB" id="TriTrypDB:LmxM.22.0940"/>
<feature type="domain" description="AAA+ ATPase" evidence="4">
    <location>
        <begin position="337"/>
        <end position="598"/>
    </location>
</feature>
<dbReference type="Proteomes" id="UP000007259">
    <property type="component" value="Chromosome 22"/>
</dbReference>
<dbReference type="GeneID" id="13454141"/>
<evidence type="ECO:0000256" key="1">
    <source>
        <dbReference type="ARBA" id="ARBA00007448"/>
    </source>
</evidence>
<sequence length="734" mass="80383">MNTTGATGASMMSVASVNSSVMSDNKSYEGAVGLLNGETHEQLRQLAPLIHTTLSAFVAALEYWLPFPPEWLLLLGPFVVGFVQAVWPKLSLRMSVWYSGVGRCYASRVLVHEAPMNLYDEVNSLNELMFNAVLLYVCGTLWRQKPLPESRLIGLQMRVILMDPYRCYSSSDYSSPFRIAHEENDADERQNLKTETVSRLRVVKVPLGMYLPVQVDDIELCYTEESFHKSSCRDQWTRHNLTLRCKNSTDAGTKLDEFVQRALEVFAEGAPGKEDDALRWFFAYGGESKDKVFFNQYVLRSNKGFDTLFFPQRDATLTLINQFMQRRGRFAVEGFPQRLGFLVYGPPGTGRHAFVKALAAHTGRHIVSVPLSKLRTNQQLYDIIFVREFQSEEGDSVQKLRMEDVIFLFDDVDAADPVVCARAARRVVQRRAAARLTARAGWREAPLTNCVIEMDTLSSRQVMRVEDNTLPLALLMQIMGGDTSKNDGAPAADRGGGRSKGGRRQKMGAETAAGAAAAAAACEAGAKVAGGHLFGMNDVLLGDSKDKLNLSGLLNVLDGVVDMPGRMVVMITEHPEWLDPALIRPGRFSVRLRLDYMEMEALVQMLGLYYGDVAHSRRGSDAGADGRAVGAGVGGSVEAAHAAQHPAAGAAAGCAVHRELSEAQVARVRDVVAALEAEAAAAREAGTDGSSGSGESKYRFQVTPCEVEMLCMEQDDLEGFLTQLAGLVRGTVSL</sequence>
<evidence type="ECO:0000313" key="6">
    <source>
        <dbReference type="Proteomes" id="UP000007259"/>
    </source>
</evidence>
<evidence type="ECO:0000256" key="2">
    <source>
        <dbReference type="SAM" id="Coils"/>
    </source>
</evidence>
<name>E9AVS6_LEIMU</name>
<keyword evidence="6" id="KW-1185">Reference proteome</keyword>
<feature type="region of interest" description="Disordered" evidence="3">
    <location>
        <begin position="484"/>
        <end position="508"/>
    </location>
</feature>
<evidence type="ECO:0000259" key="4">
    <source>
        <dbReference type="SMART" id="SM00382"/>
    </source>
</evidence>
<dbReference type="SMART" id="SM00382">
    <property type="entry name" value="AAA"/>
    <property type="match status" value="1"/>
</dbReference>
<proteinExistence type="inferred from homology"/>
<dbReference type="SUPFAM" id="SSF52540">
    <property type="entry name" value="P-loop containing nucleoside triphosphate hydrolases"/>
    <property type="match status" value="1"/>
</dbReference>
<dbReference type="EMBL" id="FR799575">
    <property type="protein sequence ID" value="CBZ27059.1"/>
    <property type="molecule type" value="Genomic_DNA"/>
</dbReference>
<dbReference type="AlphaFoldDB" id="E9AVS6"/>
<feature type="coiled-coil region" evidence="2">
    <location>
        <begin position="658"/>
        <end position="685"/>
    </location>
</feature>
<dbReference type="PANTHER" id="PTHR23070">
    <property type="entry name" value="BCS1 AAA-TYPE ATPASE"/>
    <property type="match status" value="1"/>
</dbReference>
<dbReference type="GO" id="GO:0005524">
    <property type="term" value="F:ATP binding"/>
    <property type="evidence" value="ECO:0007669"/>
    <property type="project" value="InterPro"/>
</dbReference>
<comment type="similarity">
    <text evidence="1">Belongs to the AAA ATPase family. BCS1 subfamily.</text>
</comment>
<dbReference type="Gene3D" id="3.40.50.300">
    <property type="entry name" value="P-loop containing nucleotide triphosphate hydrolases"/>
    <property type="match status" value="2"/>
</dbReference>